<dbReference type="PANTHER" id="PTHR45080">
    <property type="entry name" value="CONTACTIN 5"/>
    <property type="match status" value="1"/>
</dbReference>
<dbReference type="InterPro" id="IPR057777">
    <property type="entry name" value="Beta-barrel_vein"/>
</dbReference>
<dbReference type="Pfam" id="PF24700">
    <property type="entry name" value="Vein_beta-barrel"/>
    <property type="match status" value="1"/>
</dbReference>
<dbReference type="InterPro" id="IPR003599">
    <property type="entry name" value="Ig_sub"/>
</dbReference>
<feature type="disulfide bond" evidence="4">
    <location>
        <begin position="439"/>
        <end position="456"/>
    </location>
</feature>
<comment type="caution">
    <text evidence="4">Lacks conserved residue(s) required for the propagation of feature annotation.</text>
</comment>
<evidence type="ECO:0000256" key="4">
    <source>
        <dbReference type="PROSITE-ProRule" id="PRU00076"/>
    </source>
</evidence>
<dbReference type="PROSITE" id="PS50026">
    <property type="entry name" value="EGF_3"/>
    <property type="match status" value="1"/>
</dbReference>
<dbReference type="PROSITE" id="PS01186">
    <property type="entry name" value="EGF_2"/>
    <property type="match status" value="1"/>
</dbReference>
<dbReference type="InterPro" id="IPR013783">
    <property type="entry name" value="Ig-like_fold"/>
</dbReference>
<feature type="domain" description="EGF-like" evidence="5">
    <location>
        <begin position="426"/>
        <end position="468"/>
    </location>
</feature>
<dbReference type="SUPFAM" id="SSF48726">
    <property type="entry name" value="Immunoglobulin"/>
    <property type="match status" value="1"/>
</dbReference>
<dbReference type="CDD" id="cd00096">
    <property type="entry name" value="Ig"/>
    <property type="match status" value="1"/>
</dbReference>
<evidence type="ECO:0000313" key="8">
    <source>
        <dbReference type="RefSeq" id="XP_017773969.1"/>
    </source>
</evidence>
<evidence type="ECO:0000259" key="6">
    <source>
        <dbReference type="PROSITE" id="PS50835"/>
    </source>
</evidence>
<dbReference type="Pfam" id="PF13927">
    <property type="entry name" value="Ig_3"/>
    <property type="match status" value="1"/>
</dbReference>
<dbReference type="Pfam" id="PF00008">
    <property type="entry name" value="EGF"/>
    <property type="match status" value="1"/>
</dbReference>
<dbReference type="Gene3D" id="2.10.25.10">
    <property type="entry name" value="Laminin"/>
    <property type="match status" value="1"/>
</dbReference>
<dbReference type="PROSITE" id="PS50835">
    <property type="entry name" value="IG_LIKE"/>
    <property type="match status" value="1"/>
</dbReference>
<feature type="domain" description="Ig-like" evidence="6">
    <location>
        <begin position="318"/>
        <end position="418"/>
    </location>
</feature>
<evidence type="ECO:0000259" key="5">
    <source>
        <dbReference type="PROSITE" id="PS50026"/>
    </source>
</evidence>
<dbReference type="SMART" id="SM00181">
    <property type="entry name" value="EGF"/>
    <property type="match status" value="1"/>
</dbReference>
<evidence type="ECO:0000256" key="2">
    <source>
        <dbReference type="ARBA" id="ARBA00023157"/>
    </source>
</evidence>
<dbReference type="Gene3D" id="2.60.40.10">
    <property type="entry name" value="Immunoglobulins"/>
    <property type="match status" value="1"/>
</dbReference>
<dbReference type="PROSITE" id="PS51257">
    <property type="entry name" value="PROKAR_LIPOPROTEIN"/>
    <property type="match status" value="1"/>
</dbReference>
<dbReference type="InterPro" id="IPR036179">
    <property type="entry name" value="Ig-like_dom_sf"/>
</dbReference>
<reference evidence="8" key="1">
    <citation type="submission" date="2025-08" db="UniProtKB">
        <authorList>
            <consortium name="RefSeq"/>
        </authorList>
    </citation>
    <scope>IDENTIFICATION</scope>
    <source>
        <tissue evidence="8">Whole Larva</tissue>
    </source>
</reference>
<organism evidence="7 8">
    <name type="scientific">Nicrophorus vespilloides</name>
    <name type="common">Boreal carrion beetle</name>
    <dbReference type="NCBI Taxonomy" id="110193"/>
    <lineage>
        <taxon>Eukaryota</taxon>
        <taxon>Metazoa</taxon>
        <taxon>Ecdysozoa</taxon>
        <taxon>Arthropoda</taxon>
        <taxon>Hexapoda</taxon>
        <taxon>Insecta</taxon>
        <taxon>Pterygota</taxon>
        <taxon>Neoptera</taxon>
        <taxon>Endopterygota</taxon>
        <taxon>Coleoptera</taxon>
        <taxon>Polyphaga</taxon>
        <taxon>Staphyliniformia</taxon>
        <taxon>Silphidae</taxon>
        <taxon>Nicrophorinae</taxon>
        <taxon>Nicrophorus</taxon>
    </lineage>
</organism>
<name>A0ABM1MHB9_NICVS</name>
<dbReference type="InterPro" id="IPR050958">
    <property type="entry name" value="Cell_Adh-Cytoskel_Orgn"/>
</dbReference>
<keyword evidence="7" id="KW-1185">Reference proteome</keyword>
<dbReference type="GeneID" id="108560800"/>
<proteinExistence type="predicted"/>
<feature type="disulfide bond" evidence="4">
    <location>
        <begin position="458"/>
        <end position="467"/>
    </location>
</feature>
<dbReference type="RefSeq" id="XP_017773969.1">
    <property type="nucleotide sequence ID" value="XM_017918480.1"/>
</dbReference>
<dbReference type="CDD" id="cd00054">
    <property type="entry name" value="EGF_CA"/>
    <property type="match status" value="1"/>
</dbReference>
<accession>A0ABM1MHB9</accession>
<dbReference type="InterPro" id="IPR000742">
    <property type="entry name" value="EGF"/>
</dbReference>
<dbReference type="Proteomes" id="UP000695000">
    <property type="component" value="Unplaced"/>
</dbReference>
<gene>
    <name evidence="8" type="primary">LOC108560800</name>
</gene>
<dbReference type="PANTHER" id="PTHR45080:SF8">
    <property type="entry name" value="IG-LIKE DOMAIN-CONTAINING PROTEIN"/>
    <property type="match status" value="1"/>
</dbReference>
<keyword evidence="3" id="KW-0393">Immunoglobulin domain</keyword>
<dbReference type="SUPFAM" id="SSF57196">
    <property type="entry name" value="EGF/Laminin"/>
    <property type="match status" value="1"/>
</dbReference>
<dbReference type="SMART" id="SM00408">
    <property type="entry name" value="IGc2"/>
    <property type="match status" value="1"/>
</dbReference>
<dbReference type="InterPro" id="IPR007110">
    <property type="entry name" value="Ig-like_dom"/>
</dbReference>
<keyword evidence="2 4" id="KW-1015">Disulfide bond</keyword>
<sequence>MYKLSYEKCVCFIFLVMVVILSCSGFRIDKLAMTDISKRNSYTSSTSLNSHSDFLSRLVQNSGFSDSAKHQRTPETSSTKDRYLAKKYFQRPHRIRHTKKQHKQQAALFEPAPTSRIDAIIIPPSVEFDTTFQTNTRSTTRPMANEQFAQIPPTDLLRPESPTPAIIMRSQRSPNKHKNHHQQRNAKLPCQEQDVARKAYLANTVVLAKAESMSSNRVRNYSVSFKIVKRFKSTQYAVDDNIRLTFLNETKRMNCESELEGRMHVKAQIQQSKEYYLFLNSHGKHNYTVLGMPVLKRRRKNKELDRIIQNIANKNFEPKLKKPILNVTSTNVQPRSKLRLHCKVRGYPIPVISWKKNESLLYNNNNTRIIYSNKGTDVSEWRKSTLVIRNAQERDSGRYQCVATGVKGQWMAAQEDIQISNNSNKHGDECSEEFKKDFCQNGGTCFYTSKLKEVSCACPDGYTGRYCENKAVSLHMGMNQTTEQYRMTDADNFKI</sequence>
<keyword evidence="4" id="KW-0245">EGF-like domain</keyword>
<keyword evidence="1" id="KW-0732">Signal</keyword>
<dbReference type="PROSITE" id="PS00022">
    <property type="entry name" value="EGF_1"/>
    <property type="match status" value="1"/>
</dbReference>
<evidence type="ECO:0000256" key="1">
    <source>
        <dbReference type="ARBA" id="ARBA00022729"/>
    </source>
</evidence>
<dbReference type="SMART" id="SM00409">
    <property type="entry name" value="IG"/>
    <property type="match status" value="1"/>
</dbReference>
<evidence type="ECO:0000313" key="7">
    <source>
        <dbReference type="Proteomes" id="UP000695000"/>
    </source>
</evidence>
<dbReference type="InterPro" id="IPR003598">
    <property type="entry name" value="Ig_sub2"/>
</dbReference>
<protein>
    <submittedName>
        <fullName evidence="8">Protein vein isoform X1</fullName>
    </submittedName>
</protein>
<evidence type="ECO:0000256" key="3">
    <source>
        <dbReference type="ARBA" id="ARBA00023319"/>
    </source>
</evidence>